<dbReference type="GeneID" id="98125663"/>
<evidence type="ECO:0000256" key="1">
    <source>
        <dbReference type="SAM" id="Phobius"/>
    </source>
</evidence>
<evidence type="ECO:0000313" key="3">
    <source>
        <dbReference type="EMBL" id="KAL2267243.1"/>
    </source>
</evidence>
<evidence type="ECO:0000259" key="2">
    <source>
        <dbReference type="Pfam" id="PF01757"/>
    </source>
</evidence>
<name>A0ABR4DA72_9PEZI</name>
<dbReference type="PANTHER" id="PTHR23028">
    <property type="entry name" value="ACETYLTRANSFERASE"/>
    <property type="match status" value="1"/>
</dbReference>
<dbReference type="Proteomes" id="UP001600064">
    <property type="component" value="Unassembled WGS sequence"/>
</dbReference>
<evidence type="ECO:0000313" key="4">
    <source>
        <dbReference type="Proteomes" id="UP001600064"/>
    </source>
</evidence>
<organism evidence="3 4">
    <name type="scientific">Remersonia thermophila</name>
    <dbReference type="NCBI Taxonomy" id="72144"/>
    <lineage>
        <taxon>Eukaryota</taxon>
        <taxon>Fungi</taxon>
        <taxon>Dikarya</taxon>
        <taxon>Ascomycota</taxon>
        <taxon>Pezizomycotina</taxon>
        <taxon>Sordariomycetes</taxon>
        <taxon>Sordariomycetidae</taxon>
        <taxon>Sordariales</taxon>
        <taxon>Sordariales incertae sedis</taxon>
        <taxon>Remersonia</taxon>
    </lineage>
</organism>
<keyword evidence="4" id="KW-1185">Reference proteome</keyword>
<reference evidence="3 4" key="1">
    <citation type="journal article" date="2024" name="Commun. Biol.">
        <title>Comparative genomic analysis of thermophilic fungi reveals convergent evolutionary adaptations and gene losses.</title>
        <authorList>
            <person name="Steindorff A.S."/>
            <person name="Aguilar-Pontes M.V."/>
            <person name="Robinson A.J."/>
            <person name="Andreopoulos B."/>
            <person name="LaButti K."/>
            <person name="Kuo A."/>
            <person name="Mondo S."/>
            <person name="Riley R."/>
            <person name="Otillar R."/>
            <person name="Haridas S."/>
            <person name="Lipzen A."/>
            <person name="Grimwood J."/>
            <person name="Schmutz J."/>
            <person name="Clum A."/>
            <person name="Reid I.D."/>
            <person name="Moisan M.C."/>
            <person name="Butler G."/>
            <person name="Nguyen T.T.M."/>
            <person name="Dewar K."/>
            <person name="Conant G."/>
            <person name="Drula E."/>
            <person name="Henrissat B."/>
            <person name="Hansel C."/>
            <person name="Singer S."/>
            <person name="Hutchinson M.I."/>
            <person name="de Vries R.P."/>
            <person name="Natvig D.O."/>
            <person name="Powell A.J."/>
            <person name="Tsang A."/>
            <person name="Grigoriev I.V."/>
        </authorList>
    </citation>
    <scope>NUCLEOTIDE SEQUENCE [LARGE SCALE GENOMIC DNA]</scope>
    <source>
        <strain evidence="3 4">ATCC 22073</strain>
    </source>
</reference>
<accession>A0ABR4DA72</accession>
<feature type="transmembrane region" description="Helical" evidence="1">
    <location>
        <begin position="128"/>
        <end position="149"/>
    </location>
</feature>
<gene>
    <name evidence="3" type="ORF">VTJ83DRAFT_4520</name>
</gene>
<dbReference type="RefSeq" id="XP_070865970.1">
    <property type="nucleotide sequence ID" value="XM_071011019.1"/>
</dbReference>
<comment type="caution">
    <text evidence="3">The sequence shown here is derived from an EMBL/GenBank/DDBJ whole genome shotgun (WGS) entry which is preliminary data.</text>
</comment>
<protein>
    <recommendedName>
        <fullName evidence="2">Acyltransferase 3 domain-containing protein</fullName>
    </recommendedName>
</protein>
<keyword evidence="1" id="KW-1133">Transmembrane helix</keyword>
<sequence length="481" mass="55743">MKSATLRWLRQILWPSSAGSEGQRQLRPTAYLDGLRGFAAFLVYVQHHEQWVHNMYNAHLENAFGWGDRHYFITLPFVRNFFIGGHMAVAVFYVISGYVLCVKPLALIHDGEYLRLFDNLASALFRRWFRLFIPLIVVTFFTVVIWNVFGVYNPHYEVKSTLGEELWNWYIEFKNFSYIFKDGWLWPSYNAHLWSIPYEMRGSVVVFTACIALARATHKARLLSVLALAWYFLYIVDGYYCAMFATGMLQCELDLLAHRIAEGKPRSYFPRWLRALAPYQTSLLYLALAAGLYLGGVPSETNKIENLRTGSNFGWYWLSYLKPQAVFDYKWFYLFLAANLIVLCSGRLRWMRRFFESRFCQFLGRVSFALYLVHGPILATVGDRLYYAVGWSRPQNDKPEPIAVWINTFPLPKIGPLGLELNFLAANLFLLPFTLWVAEVVTRAVDEPAVKFAASLYKLVQQFGEDATEKQVPLAPLTRVE</sequence>
<feature type="transmembrane region" description="Helical" evidence="1">
    <location>
        <begin position="272"/>
        <end position="294"/>
    </location>
</feature>
<dbReference type="Pfam" id="PF01757">
    <property type="entry name" value="Acyl_transf_3"/>
    <property type="match status" value="1"/>
</dbReference>
<feature type="transmembrane region" description="Helical" evidence="1">
    <location>
        <begin position="81"/>
        <end position="107"/>
    </location>
</feature>
<dbReference type="EMBL" id="JAZGUE010000004">
    <property type="protein sequence ID" value="KAL2267243.1"/>
    <property type="molecule type" value="Genomic_DNA"/>
</dbReference>
<feature type="transmembrane region" description="Helical" evidence="1">
    <location>
        <begin position="228"/>
        <end position="251"/>
    </location>
</feature>
<dbReference type="InterPro" id="IPR050879">
    <property type="entry name" value="Acyltransferase_3"/>
</dbReference>
<feature type="domain" description="Acyltransferase 3" evidence="2">
    <location>
        <begin position="30"/>
        <end position="395"/>
    </location>
</feature>
<dbReference type="InterPro" id="IPR002656">
    <property type="entry name" value="Acyl_transf_3_dom"/>
</dbReference>
<keyword evidence="1" id="KW-0472">Membrane</keyword>
<dbReference type="PANTHER" id="PTHR23028:SF125">
    <property type="entry name" value="ACYLTRANSFERASE"/>
    <property type="match status" value="1"/>
</dbReference>
<keyword evidence="1" id="KW-0812">Transmembrane</keyword>
<feature type="transmembrane region" description="Helical" evidence="1">
    <location>
        <begin position="331"/>
        <end position="350"/>
    </location>
</feature>
<proteinExistence type="predicted"/>